<organism evidence="2 3">
    <name type="scientific">Paenibacillus glycanilyticus</name>
    <dbReference type="NCBI Taxonomy" id="126569"/>
    <lineage>
        <taxon>Bacteria</taxon>
        <taxon>Bacillati</taxon>
        <taxon>Bacillota</taxon>
        <taxon>Bacilli</taxon>
        <taxon>Bacillales</taxon>
        <taxon>Paenibacillaceae</taxon>
        <taxon>Paenibacillus</taxon>
    </lineage>
</organism>
<dbReference type="EMBL" id="BTCL01000051">
    <property type="protein sequence ID" value="GMK49133.1"/>
    <property type="molecule type" value="Genomic_DNA"/>
</dbReference>
<sequence length="225" mass="23929">MIVNIRPRISSRFGAVDSVHTGVDVAIPEGTELHAVADSVVSKIVSKIVSGSDLGNGVFLHTVDGHDVIYGHMSRVTGDHLHAGDVIGLSGNTGHSTGPHLHLGMLDSGCYVDPTPLVDASVGSASAEVHGWGWNPFGGIKEGLDSLNDSLRSISDFGHSVAHYLNPVTWWNGLEQAFSSGALDSPLMIGTIVGIILMMGGARWPKKWIAWGWAIFWLLRGMVFS</sequence>
<dbReference type="Pfam" id="PF01551">
    <property type="entry name" value="Peptidase_M23"/>
    <property type="match status" value="1"/>
</dbReference>
<dbReference type="PANTHER" id="PTHR21666:SF270">
    <property type="entry name" value="MUREIN HYDROLASE ACTIVATOR ENVC"/>
    <property type="match status" value="1"/>
</dbReference>
<accession>A0ABQ6NX01</accession>
<protein>
    <recommendedName>
        <fullName evidence="1">M23ase beta-sheet core domain-containing protein</fullName>
    </recommendedName>
</protein>
<keyword evidence="3" id="KW-1185">Reference proteome</keyword>
<dbReference type="PANTHER" id="PTHR21666">
    <property type="entry name" value="PEPTIDASE-RELATED"/>
    <property type="match status" value="1"/>
</dbReference>
<dbReference type="RefSeq" id="WP_317982485.1">
    <property type="nucleotide sequence ID" value="NZ_BTCL01000051.1"/>
</dbReference>
<evidence type="ECO:0000313" key="3">
    <source>
        <dbReference type="Proteomes" id="UP001285921"/>
    </source>
</evidence>
<dbReference type="Proteomes" id="UP001285921">
    <property type="component" value="Unassembled WGS sequence"/>
</dbReference>
<dbReference type="InterPro" id="IPR050570">
    <property type="entry name" value="Cell_wall_metabolism_enzyme"/>
</dbReference>
<dbReference type="CDD" id="cd12797">
    <property type="entry name" value="M23_peptidase"/>
    <property type="match status" value="1"/>
</dbReference>
<proteinExistence type="predicted"/>
<reference evidence="2 3" key="1">
    <citation type="submission" date="2023-05" db="EMBL/GenBank/DDBJ databases">
        <title>Draft genome of Paenibacillus sp. CCS26.</title>
        <authorList>
            <person name="Akita H."/>
            <person name="Shinto Y."/>
            <person name="Kimura Z."/>
        </authorList>
    </citation>
    <scope>NUCLEOTIDE SEQUENCE [LARGE SCALE GENOMIC DNA]</scope>
    <source>
        <strain evidence="2 3">CCS26</strain>
    </source>
</reference>
<gene>
    <name evidence="2" type="ORF">PghCCS26_62630</name>
</gene>
<name>A0ABQ6NX01_9BACL</name>
<comment type="caution">
    <text evidence="2">The sequence shown here is derived from an EMBL/GenBank/DDBJ whole genome shotgun (WGS) entry which is preliminary data.</text>
</comment>
<evidence type="ECO:0000259" key="1">
    <source>
        <dbReference type="Pfam" id="PF01551"/>
    </source>
</evidence>
<dbReference type="InterPro" id="IPR011055">
    <property type="entry name" value="Dup_hybrid_motif"/>
</dbReference>
<dbReference type="InterPro" id="IPR016047">
    <property type="entry name" value="M23ase_b-sheet_dom"/>
</dbReference>
<dbReference type="Gene3D" id="2.70.70.10">
    <property type="entry name" value="Glucose Permease (Domain IIA)"/>
    <property type="match status" value="1"/>
</dbReference>
<evidence type="ECO:0000313" key="2">
    <source>
        <dbReference type="EMBL" id="GMK49133.1"/>
    </source>
</evidence>
<dbReference type="SUPFAM" id="SSF51261">
    <property type="entry name" value="Duplicated hybrid motif"/>
    <property type="match status" value="1"/>
</dbReference>
<feature type="domain" description="M23ase beta-sheet core" evidence="1">
    <location>
        <begin position="19"/>
        <end position="114"/>
    </location>
</feature>